<dbReference type="InParanoid" id="A0A151GTP3"/>
<accession>A0A151GTP3</accession>
<evidence type="ECO:0000256" key="1">
    <source>
        <dbReference type="SAM" id="MobiDB-lite"/>
    </source>
</evidence>
<dbReference type="GO" id="GO:0016747">
    <property type="term" value="F:acyltransferase activity, transferring groups other than amino-acyl groups"/>
    <property type="evidence" value="ECO:0007669"/>
    <property type="project" value="InterPro"/>
</dbReference>
<gene>
    <name evidence="3" type="ORF">DCS_01604</name>
</gene>
<evidence type="ECO:0000313" key="3">
    <source>
        <dbReference type="EMBL" id="KYK60467.1"/>
    </source>
</evidence>
<protein>
    <recommendedName>
        <fullName evidence="2">GCN5-related N-acetyltransferase Rv2170-like domain-containing protein</fullName>
    </recommendedName>
</protein>
<proteinExistence type="predicted"/>
<dbReference type="EMBL" id="LAYC01000001">
    <property type="protein sequence ID" value="KYK60467.1"/>
    <property type="molecule type" value="Genomic_DNA"/>
</dbReference>
<dbReference type="Pfam" id="PF08445">
    <property type="entry name" value="FR47"/>
    <property type="match status" value="1"/>
</dbReference>
<name>A0A151GTP3_DRECN</name>
<feature type="region of interest" description="Disordered" evidence="1">
    <location>
        <begin position="1"/>
        <end position="21"/>
    </location>
</feature>
<keyword evidence="4" id="KW-1185">Reference proteome</keyword>
<dbReference type="InterPro" id="IPR013653">
    <property type="entry name" value="GCN5-like_dom"/>
</dbReference>
<sequence length="491" mass="53994">MQAPARPGLHDKARTGSPGVGTTLAFTGGKPCACGRSGPNFSRPPIALGTAEVRWRSAPSTGQRRAVQRGQEASLSVHPFRVLGLCVRAGTQPPFDRPVSTSPCGRAPPSSIRPGRLSLRQGRRRHHRMSLARDDDAAIFPDVDPSASEGCARDIVRRIEGQVLRNHSVGGWLLPGHAMYTAEQQDATWLWRELYWLSRFQDADRILFGLRTADDELVGICSWLTEDRGINGCKDEVTTMIELQATGRQANAGMNWIPPTLDRQAWVTLFHSYERERQQLLSTMWPRPISFITHIMVTPEHQRKGHGSRMLKVICAWLNVAQRSAYATVTAESVRLFSKFNFVIVSQATALGGIILTTMRRDPERPSFPVPPLQAQPVPLSTMDEWIAHSLRSRFPINASNTAQQAFRNAWFRAYGGPRTRVDERLASHGEAVTGRWRLCGGRFAGDDVECVVHPDGTDAIDAAHGMDNGAASVARNGVPAGGTKLKVPGV</sequence>
<feature type="domain" description="GCN5-related N-acetyltransferase Rv2170-like" evidence="2">
    <location>
        <begin position="273"/>
        <end position="343"/>
    </location>
</feature>
<organism evidence="3 4">
    <name type="scientific">Drechmeria coniospora</name>
    <name type="common">Nematophagous fungus</name>
    <name type="synonym">Meria coniospora</name>
    <dbReference type="NCBI Taxonomy" id="98403"/>
    <lineage>
        <taxon>Eukaryota</taxon>
        <taxon>Fungi</taxon>
        <taxon>Dikarya</taxon>
        <taxon>Ascomycota</taxon>
        <taxon>Pezizomycotina</taxon>
        <taxon>Sordariomycetes</taxon>
        <taxon>Hypocreomycetidae</taxon>
        <taxon>Hypocreales</taxon>
        <taxon>Ophiocordycipitaceae</taxon>
        <taxon>Drechmeria</taxon>
    </lineage>
</organism>
<dbReference type="STRING" id="98403.A0A151GTP3"/>
<evidence type="ECO:0000259" key="2">
    <source>
        <dbReference type="Pfam" id="PF08445"/>
    </source>
</evidence>
<dbReference type="Gene3D" id="3.40.630.30">
    <property type="match status" value="1"/>
</dbReference>
<dbReference type="Proteomes" id="UP000076580">
    <property type="component" value="Chromosome 01"/>
</dbReference>
<evidence type="ECO:0000313" key="4">
    <source>
        <dbReference type="Proteomes" id="UP000076580"/>
    </source>
</evidence>
<dbReference type="GeneID" id="63714247"/>
<dbReference type="InterPro" id="IPR016181">
    <property type="entry name" value="Acyl_CoA_acyltransferase"/>
</dbReference>
<reference evidence="3 4" key="1">
    <citation type="journal article" date="2016" name="Sci. Rep.">
        <title>Insights into Adaptations to a Near-Obligate Nematode Endoparasitic Lifestyle from the Finished Genome of Drechmeria coniospora.</title>
        <authorList>
            <person name="Zhang L."/>
            <person name="Zhou Z."/>
            <person name="Guo Q."/>
            <person name="Fokkens L."/>
            <person name="Miskei M."/>
            <person name="Pocsi I."/>
            <person name="Zhang W."/>
            <person name="Chen M."/>
            <person name="Wang L."/>
            <person name="Sun Y."/>
            <person name="Donzelli B.G."/>
            <person name="Gibson D.M."/>
            <person name="Nelson D.R."/>
            <person name="Luo J.G."/>
            <person name="Rep M."/>
            <person name="Liu H."/>
            <person name="Yang S."/>
            <person name="Wang J."/>
            <person name="Krasnoff S.B."/>
            <person name="Xu Y."/>
            <person name="Molnar I."/>
            <person name="Lin M."/>
        </authorList>
    </citation>
    <scope>NUCLEOTIDE SEQUENCE [LARGE SCALE GENOMIC DNA]</scope>
    <source>
        <strain evidence="3 4">ARSEF 6962</strain>
    </source>
</reference>
<comment type="caution">
    <text evidence="3">The sequence shown here is derived from an EMBL/GenBank/DDBJ whole genome shotgun (WGS) entry which is preliminary data.</text>
</comment>
<dbReference type="CDD" id="cd04301">
    <property type="entry name" value="NAT_SF"/>
    <property type="match status" value="1"/>
</dbReference>
<dbReference type="SUPFAM" id="SSF55729">
    <property type="entry name" value="Acyl-CoA N-acyltransferases (Nat)"/>
    <property type="match status" value="1"/>
</dbReference>
<dbReference type="RefSeq" id="XP_040659819.1">
    <property type="nucleotide sequence ID" value="XM_040798936.1"/>
</dbReference>
<feature type="region of interest" description="Disordered" evidence="1">
    <location>
        <begin position="94"/>
        <end position="124"/>
    </location>
</feature>
<dbReference type="AlphaFoldDB" id="A0A151GTP3"/>